<comment type="caution">
    <text evidence="10">The sequence shown here is derived from an EMBL/GenBank/DDBJ whole genome shotgun (WGS) entry which is preliminary data.</text>
</comment>
<evidence type="ECO:0000259" key="9">
    <source>
        <dbReference type="PROSITE" id="PS50075"/>
    </source>
</evidence>
<dbReference type="InterPro" id="IPR013217">
    <property type="entry name" value="Methyltransf_12"/>
</dbReference>
<reference evidence="10 11" key="1">
    <citation type="submission" date="2023-07" db="EMBL/GenBank/DDBJ databases">
        <title>Sequencing the genomes of 1000 actinobacteria strains.</title>
        <authorList>
            <person name="Klenk H.-P."/>
        </authorList>
    </citation>
    <scope>NUCLEOTIDE SEQUENCE [LARGE SCALE GENOMIC DNA]</scope>
    <source>
        <strain evidence="10 11">DSM 44709</strain>
    </source>
</reference>
<evidence type="ECO:0000256" key="2">
    <source>
        <dbReference type="ARBA" id="ARBA00005102"/>
    </source>
</evidence>
<evidence type="ECO:0000256" key="1">
    <source>
        <dbReference type="ARBA" id="ARBA00001957"/>
    </source>
</evidence>
<dbReference type="Proteomes" id="UP001240236">
    <property type="component" value="Unassembled WGS sequence"/>
</dbReference>
<dbReference type="InterPro" id="IPR006162">
    <property type="entry name" value="Ppantetheine_attach_site"/>
</dbReference>
<dbReference type="CDD" id="cd19535">
    <property type="entry name" value="Cyc_NRPS"/>
    <property type="match status" value="1"/>
</dbReference>
<accession>A0AAE4AVB0</accession>
<dbReference type="GO" id="GO:0031177">
    <property type="term" value="F:phosphopantetheine binding"/>
    <property type="evidence" value="ECO:0007669"/>
    <property type="project" value="TreeGrafter"/>
</dbReference>
<keyword evidence="6" id="KW-0597">Phosphoprotein</keyword>
<comment type="pathway">
    <text evidence="2">Siderophore biosynthesis; mycobactin biosynthesis.</text>
</comment>
<dbReference type="Pfam" id="PF00550">
    <property type="entry name" value="PP-binding"/>
    <property type="match status" value="1"/>
</dbReference>
<dbReference type="Gene3D" id="1.10.10.1830">
    <property type="entry name" value="Non-ribosomal peptide synthase, adenylation domain"/>
    <property type="match status" value="1"/>
</dbReference>
<evidence type="ECO:0000313" key="11">
    <source>
        <dbReference type="Proteomes" id="UP001240236"/>
    </source>
</evidence>
<dbReference type="Pfam" id="PF18563">
    <property type="entry name" value="TubC_N"/>
    <property type="match status" value="1"/>
</dbReference>
<evidence type="ECO:0000313" key="10">
    <source>
        <dbReference type="EMBL" id="MDQ0363541.1"/>
    </source>
</evidence>
<dbReference type="Gene3D" id="3.40.50.150">
    <property type="entry name" value="Vaccinia Virus protein VP39"/>
    <property type="match status" value="1"/>
</dbReference>
<dbReference type="GO" id="GO:0009403">
    <property type="term" value="P:toxin biosynthetic process"/>
    <property type="evidence" value="ECO:0007669"/>
    <property type="project" value="UniProtKB-ARBA"/>
</dbReference>
<evidence type="ECO:0000256" key="8">
    <source>
        <dbReference type="ARBA" id="ARBA00033440"/>
    </source>
</evidence>
<dbReference type="Gene3D" id="3.30.559.30">
    <property type="entry name" value="Nonribosomal peptide synthetase, condensation domain"/>
    <property type="match status" value="1"/>
</dbReference>
<dbReference type="Gene3D" id="3.30.300.30">
    <property type="match status" value="1"/>
</dbReference>
<dbReference type="SUPFAM" id="SSF53474">
    <property type="entry name" value="alpha/beta-Hydrolases"/>
    <property type="match status" value="1"/>
</dbReference>
<dbReference type="CDD" id="cd02440">
    <property type="entry name" value="AdoMet_MTases"/>
    <property type="match status" value="1"/>
</dbReference>
<dbReference type="InterPro" id="IPR029063">
    <property type="entry name" value="SAM-dependent_MTases_sf"/>
</dbReference>
<dbReference type="InterPro" id="IPR057737">
    <property type="entry name" value="Condensation_MtbB-like"/>
</dbReference>
<dbReference type="InterPro" id="IPR041464">
    <property type="entry name" value="TubC_N"/>
</dbReference>
<dbReference type="GO" id="GO:0005737">
    <property type="term" value="C:cytoplasm"/>
    <property type="evidence" value="ECO:0007669"/>
    <property type="project" value="TreeGrafter"/>
</dbReference>
<dbReference type="PROSITE" id="PS50075">
    <property type="entry name" value="CARRIER"/>
    <property type="match status" value="1"/>
</dbReference>
<dbReference type="InterPro" id="IPR001242">
    <property type="entry name" value="Condensation_dom"/>
</dbReference>
<dbReference type="Pfam" id="PF08242">
    <property type="entry name" value="Methyltransf_12"/>
    <property type="match status" value="1"/>
</dbReference>
<keyword evidence="11" id="KW-1185">Reference proteome</keyword>
<dbReference type="FunFam" id="3.40.50.12780:FF:000012">
    <property type="entry name" value="Non-ribosomal peptide synthetase"/>
    <property type="match status" value="1"/>
</dbReference>
<dbReference type="CDD" id="cd12114">
    <property type="entry name" value="A_NRPS_TlmIV_like"/>
    <property type="match status" value="1"/>
</dbReference>
<dbReference type="NCBIfam" id="TIGR01733">
    <property type="entry name" value="AA-adenyl-dom"/>
    <property type="match status" value="1"/>
</dbReference>
<dbReference type="PROSITE" id="PS00455">
    <property type="entry name" value="AMP_BINDING"/>
    <property type="match status" value="1"/>
</dbReference>
<dbReference type="Gene3D" id="2.30.38.10">
    <property type="entry name" value="Luciferase, Domain 3"/>
    <property type="match status" value="1"/>
</dbReference>
<dbReference type="InterPro" id="IPR010071">
    <property type="entry name" value="AA_adenyl_dom"/>
</dbReference>
<gene>
    <name evidence="10" type="ORF">J2S42_000210</name>
</gene>
<dbReference type="RefSeq" id="WP_307234244.1">
    <property type="nucleotide sequence ID" value="NZ_JAUSUZ010000001.1"/>
</dbReference>
<evidence type="ECO:0000256" key="5">
    <source>
        <dbReference type="ARBA" id="ARBA00022450"/>
    </source>
</evidence>
<evidence type="ECO:0000256" key="6">
    <source>
        <dbReference type="ARBA" id="ARBA00022553"/>
    </source>
</evidence>
<dbReference type="Pfam" id="PF00975">
    <property type="entry name" value="Thioesterase"/>
    <property type="match status" value="1"/>
</dbReference>
<keyword evidence="7" id="KW-0436">Ligase</keyword>
<dbReference type="SUPFAM" id="SSF56801">
    <property type="entry name" value="Acetyl-CoA synthetase-like"/>
    <property type="match status" value="1"/>
</dbReference>
<name>A0AAE4AVB0_9ACTN</name>
<dbReference type="SUPFAM" id="SSF53335">
    <property type="entry name" value="S-adenosyl-L-methionine-dependent methyltransferases"/>
    <property type="match status" value="1"/>
</dbReference>
<organism evidence="10 11">
    <name type="scientific">Catenuloplanes indicus</name>
    <dbReference type="NCBI Taxonomy" id="137267"/>
    <lineage>
        <taxon>Bacteria</taxon>
        <taxon>Bacillati</taxon>
        <taxon>Actinomycetota</taxon>
        <taxon>Actinomycetes</taxon>
        <taxon>Micromonosporales</taxon>
        <taxon>Micromonosporaceae</taxon>
        <taxon>Catenuloplanes</taxon>
    </lineage>
</organism>
<proteinExistence type="inferred from homology"/>
<keyword evidence="5" id="KW-0596">Phosphopantetheine</keyword>
<dbReference type="InterPro" id="IPR001031">
    <property type="entry name" value="Thioesterase"/>
</dbReference>
<dbReference type="PANTHER" id="PTHR45527:SF10">
    <property type="entry name" value="PYOCHELIN SYNTHASE PCHF"/>
    <property type="match status" value="1"/>
</dbReference>
<dbReference type="SUPFAM" id="SSF52777">
    <property type="entry name" value="CoA-dependent acyltransferases"/>
    <property type="match status" value="2"/>
</dbReference>
<dbReference type="InterPro" id="IPR023213">
    <property type="entry name" value="CAT-like_dom_sf"/>
</dbReference>
<dbReference type="Gene3D" id="3.40.50.980">
    <property type="match status" value="2"/>
</dbReference>
<dbReference type="PROSITE" id="PS00012">
    <property type="entry name" value="PHOSPHOPANTETHEINE"/>
    <property type="match status" value="1"/>
</dbReference>
<dbReference type="Pfam" id="PF00501">
    <property type="entry name" value="AMP-binding"/>
    <property type="match status" value="1"/>
</dbReference>
<sequence>MNVIDLIADLDAHGIRLWEENGQLRFRAAAGALTDERKALLRAHKEEVLAALRARTTLTPDHAARHEPFPLTDIQAAYLVGRGGAYPYGGVACHTYVELAFEAGTDPRRLAGAWHAVVRRHDMLRAIVHPDGYQQVLADPPAPEIPVVHDDVERIRAEMSARVPVTDRWPLHEVRISVTEAGLLLHLSVDLLVVDYASLQRVLAEVEDLYHGRDLPELSATFRDYVLARRGQPAGRDRDYWMDRIDTLPPAPDLPVTGDPYAAGGFRHLSAVLPAETWAAIQRHAAARGVTATAALLTAYAEVVGRWSRSPRFTLNVPVFDRLPLHPDVAHLVGDFTAVELLEVDLTAPRPFAGRARDLAGTLLEDLAHPLFSGSDVLAELTRRSEADTVLMPVVFTSTLGSASARAPRAEVRHAVSQTPQVWIDCQVMERAGGLSLSWDVRDGVLPGSTADDMFAAFTALAGALAGDDAWDAPAAIALPEPTRRIRARVNATEVTVPDGLLTDAVLATAARTPDAVAVRAGGQSLTYRDLLDRAAVVARELTAREVRAGELVAVTMEKGWEQVAGVLGVLLAGAAYLPVDLTAPVLRRRAILRDADVRVVLTQSWLDRPEEIDSIAVDLLPVSGADVPKPGTDPADLAYVIYTSGSTGEPKGVMISHRAALNTIADINARFAAGPDDRVLALAQLGFDLSVWDVFGLLGAGGTVVLPDPARRGDPAAWAETIAAEHVTLWNSVPGQLQMLSDYLHTTGERLPSLRLAMLSGDWIPLSLPDQIRGLLPQLELHSLGGATEAAIWSIHYPIGAVDPAWASIPYGTPLANQTFDVLDAALRPCPDHVTGELYIGGTGLADGYLGDAERTAARFIVHPDGRRLYRTGDLGRYRPDGVIEFLGREDAQVKIRGYRIELGEIQAVLDAAPGVGASAVVVEGESGATAKAALRRLVAFVEPARRTPPAPQVTLPPVTADPRVTAFLEAFDAAALLSITRVLDGRSAGDACARLGVADRHHRLVRRWAARALPAVPAEAEVTAAWDRAAVLQDECGWGPELFAAVRECADRLVPLLRGEIEVTALLTPEALDAAYAGNAVTRPLHDAIAETVRALAAGHDGTLRIVEIGTRSGALRPALAGLDVDYLCTDDSPLRLAAARDRLGDARSAVLDLDRDLRAQGVPPNTADVIVSAGVLNNNTDIDQTLTRVRELAAPGGWLLLLENTDDDAASVRISTEFLAEHAGPFTDARAGREQSFLSPAQWTAALEAAGGEVVAHTGLGGQSLFLVRFKADREPVVLADVAGFAAERLPEYMVPAAWQVVDALPHTANGKLDRATLASWLTPAAETGADEAPADELETRLAALWAELLGVERVGRNDDLFALGGDSLLVARLVGRLRDGLDGLPGEWDLEWELVLRHLLRTPTVAGLAAYLRSQADAGAAAAATVSPVVRLIDELSGPVTVLVHAGTGTLLPYRPLITEIRRSGGRNGLVGLEIPELDEFLNADPDGLIDRLAARYATALLDTGAREFDVVGYCVGGIIATEVARGLAEAGATVRSLTVISSHSPTFRIDDDLLSEYSFALMMGMDLEKIGFPADEQRVGAAAGAVLAASPDAIANGSLADLDGEFADVAAAFAALENVPRMRRVARMCEALPPDLAGSYEPEGMLRTLRTYQQSIFALSRHTTEPYAGDITFLRHNGAYPFPGSAETITDHWARLCLGDLGSRDIPGQHFTCMTGAHVRTVFGHLVELVDGLDRA</sequence>
<dbReference type="InterPro" id="IPR020845">
    <property type="entry name" value="AMP-binding_CS"/>
</dbReference>
<evidence type="ECO:0000256" key="3">
    <source>
        <dbReference type="ARBA" id="ARBA00007380"/>
    </source>
</evidence>
<dbReference type="FunFam" id="1.10.1200.10:FF:000016">
    <property type="entry name" value="Non-ribosomal peptide synthase"/>
    <property type="match status" value="1"/>
</dbReference>
<evidence type="ECO:0000256" key="7">
    <source>
        <dbReference type="ARBA" id="ARBA00022598"/>
    </source>
</evidence>
<dbReference type="FunFam" id="3.30.559.10:FF:000023">
    <property type="entry name" value="Non-ribosomal peptide synthetase"/>
    <property type="match status" value="1"/>
</dbReference>
<dbReference type="InterPro" id="IPR029058">
    <property type="entry name" value="AB_hydrolase_fold"/>
</dbReference>
<protein>
    <recommendedName>
        <fullName evidence="4">Phenyloxazoline synthase MbtB</fullName>
    </recommendedName>
    <alternativeName>
        <fullName evidence="8">Mycobactin synthetase protein B</fullName>
    </alternativeName>
</protein>
<dbReference type="InterPro" id="IPR045851">
    <property type="entry name" value="AMP-bd_C_sf"/>
</dbReference>
<dbReference type="InterPro" id="IPR036736">
    <property type="entry name" value="ACP-like_sf"/>
</dbReference>
<dbReference type="GO" id="GO:0016874">
    <property type="term" value="F:ligase activity"/>
    <property type="evidence" value="ECO:0007669"/>
    <property type="project" value="UniProtKB-KW"/>
</dbReference>
<comment type="cofactor">
    <cofactor evidence="1">
        <name>pantetheine 4'-phosphate</name>
        <dbReference type="ChEBI" id="CHEBI:47942"/>
    </cofactor>
</comment>
<dbReference type="InterPro" id="IPR000873">
    <property type="entry name" value="AMP-dep_synth/lig_dom"/>
</dbReference>
<dbReference type="Gene3D" id="3.30.559.10">
    <property type="entry name" value="Chloramphenicol acetyltransferase-like domain"/>
    <property type="match status" value="1"/>
</dbReference>
<dbReference type="FunFam" id="3.30.559.30:FF:000006">
    <property type="entry name" value="Yersiniabactin polyketide/non-ribosomal peptide synthetase"/>
    <property type="match status" value="1"/>
</dbReference>
<dbReference type="InterPro" id="IPR044894">
    <property type="entry name" value="TubC_N_sf"/>
</dbReference>
<evidence type="ECO:0000256" key="4">
    <source>
        <dbReference type="ARBA" id="ARBA00016743"/>
    </source>
</evidence>
<dbReference type="EMBL" id="JAUSUZ010000001">
    <property type="protein sequence ID" value="MDQ0363541.1"/>
    <property type="molecule type" value="Genomic_DNA"/>
</dbReference>
<dbReference type="InterPro" id="IPR009081">
    <property type="entry name" value="PP-bd_ACP"/>
</dbReference>
<dbReference type="Pfam" id="PF00668">
    <property type="entry name" value="Condensation"/>
    <property type="match status" value="1"/>
</dbReference>
<feature type="domain" description="Carrier" evidence="9">
    <location>
        <begin position="1336"/>
        <end position="1420"/>
    </location>
</feature>
<dbReference type="GO" id="GO:0043041">
    <property type="term" value="P:amino acid activation for nonribosomal peptide biosynthetic process"/>
    <property type="evidence" value="ECO:0007669"/>
    <property type="project" value="TreeGrafter"/>
</dbReference>
<dbReference type="Gene3D" id="1.10.1200.10">
    <property type="entry name" value="ACP-like"/>
    <property type="match status" value="1"/>
</dbReference>
<dbReference type="Gene3D" id="3.40.50.1820">
    <property type="entry name" value="alpha/beta hydrolase"/>
    <property type="match status" value="1"/>
</dbReference>
<comment type="similarity">
    <text evidence="3">Belongs to the ATP-dependent AMP-binding enzyme family. MbtB subfamily.</text>
</comment>
<dbReference type="PANTHER" id="PTHR45527">
    <property type="entry name" value="NONRIBOSOMAL PEPTIDE SYNTHETASE"/>
    <property type="match status" value="1"/>
</dbReference>
<dbReference type="GO" id="GO:0000036">
    <property type="term" value="F:acyl carrier activity"/>
    <property type="evidence" value="ECO:0007669"/>
    <property type="project" value="TreeGrafter"/>
</dbReference>
<dbReference type="SUPFAM" id="SSF47336">
    <property type="entry name" value="ACP-like"/>
    <property type="match status" value="1"/>
</dbReference>